<name>A0A1R3W5I2_9GAMM</name>
<dbReference type="PANTHER" id="PTHR42709">
    <property type="entry name" value="ALKALINE PHOSPHATASE LIKE PROTEIN"/>
    <property type="match status" value="1"/>
</dbReference>
<dbReference type="EMBL" id="FTPK01000002">
    <property type="protein sequence ID" value="SIT71278.1"/>
    <property type="molecule type" value="Genomic_DNA"/>
</dbReference>
<proteinExistence type="predicted"/>
<evidence type="ECO:0000256" key="1">
    <source>
        <dbReference type="ARBA" id="ARBA00004651"/>
    </source>
</evidence>
<dbReference type="GO" id="GO:0005886">
    <property type="term" value="C:plasma membrane"/>
    <property type="evidence" value="ECO:0007669"/>
    <property type="project" value="UniProtKB-SubCell"/>
</dbReference>
<feature type="transmembrane region" description="Helical" evidence="6">
    <location>
        <begin position="136"/>
        <end position="158"/>
    </location>
</feature>
<evidence type="ECO:0000259" key="7">
    <source>
        <dbReference type="Pfam" id="PF09335"/>
    </source>
</evidence>
<dbReference type="STRING" id="233100.SAMN05216526_1521"/>
<feature type="transmembrane region" description="Helical" evidence="6">
    <location>
        <begin position="16"/>
        <end position="39"/>
    </location>
</feature>
<feature type="transmembrane region" description="Helical" evidence="6">
    <location>
        <begin position="46"/>
        <end position="68"/>
    </location>
</feature>
<keyword evidence="3 6" id="KW-0812">Transmembrane</keyword>
<keyword evidence="2" id="KW-1003">Cell membrane</keyword>
<accession>A0A1R3W5I2</accession>
<feature type="transmembrane region" description="Helical" evidence="6">
    <location>
        <begin position="96"/>
        <end position="115"/>
    </location>
</feature>
<dbReference type="PANTHER" id="PTHR42709:SF6">
    <property type="entry name" value="UNDECAPRENYL PHOSPHATE TRANSPORTER A"/>
    <property type="match status" value="1"/>
</dbReference>
<gene>
    <name evidence="8" type="ORF">SAMN05216526_1521</name>
</gene>
<dbReference type="Pfam" id="PF09335">
    <property type="entry name" value="VTT_dom"/>
    <property type="match status" value="1"/>
</dbReference>
<dbReference type="InterPro" id="IPR032816">
    <property type="entry name" value="VTT_dom"/>
</dbReference>
<dbReference type="InterPro" id="IPR051311">
    <property type="entry name" value="DedA_domain"/>
</dbReference>
<feature type="domain" description="VTT" evidence="7">
    <location>
        <begin position="29"/>
        <end position="156"/>
    </location>
</feature>
<evidence type="ECO:0000256" key="4">
    <source>
        <dbReference type="ARBA" id="ARBA00022989"/>
    </source>
</evidence>
<reference evidence="8 9" key="1">
    <citation type="submission" date="2017-01" db="EMBL/GenBank/DDBJ databases">
        <authorList>
            <person name="Mah S.A."/>
            <person name="Swanson W.J."/>
            <person name="Moy G.W."/>
            <person name="Vacquier V.D."/>
        </authorList>
    </citation>
    <scope>NUCLEOTIDE SEQUENCE [LARGE SCALE GENOMIC DNA]</scope>
    <source>
        <strain evidence="8 9">M9</strain>
    </source>
</reference>
<protein>
    <submittedName>
        <fullName evidence="8">Alkaline phosphatase</fullName>
    </submittedName>
</protein>
<dbReference type="RefSeq" id="WP_084178679.1">
    <property type="nucleotide sequence ID" value="NZ_CP023018.1"/>
</dbReference>
<keyword evidence="9" id="KW-1185">Reference proteome</keyword>
<evidence type="ECO:0000256" key="3">
    <source>
        <dbReference type="ARBA" id="ARBA00022692"/>
    </source>
</evidence>
<evidence type="ECO:0000313" key="9">
    <source>
        <dbReference type="Proteomes" id="UP000223759"/>
    </source>
</evidence>
<dbReference type="AlphaFoldDB" id="A0A1R3W5I2"/>
<evidence type="ECO:0000256" key="2">
    <source>
        <dbReference type="ARBA" id="ARBA00022475"/>
    </source>
</evidence>
<comment type="subcellular location">
    <subcellularLocation>
        <location evidence="1">Cell membrane</location>
        <topology evidence="1">Multi-pass membrane protein</topology>
    </subcellularLocation>
</comment>
<sequence>MDWIDLAEQAIEAYGYWALGALMVVLAPETLMPFAGFLAGEGWLSLTWVILIGSLGGTLGSTLIYALAQQVGEERTRLWLARHGKWLLLREQDLSGVLHIFALHGLWLVAVARCVPSLRSLVSIPAGLLPMGLGPFVLLTFLGTLIWNILLAGLGYLLGGRWQSLEPLLGSYAAIVLGLLGLAVLVFVIQRLLNQWLDDRA</sequence>
<organism evidence="8 9">
    <name type="scientific">Ectothiorhodosinus mongolicus</name>
    <dbReference type="NCBI Taxonomy" id="233100"/>
    <lineage>
        <taxon>Bacteria</taxon>
        <taxon>Pseudomonadati</taxon>
        <taxon>Pseudomonadota</taxon>
        <taxon>Gammaproteobacteria</taxon>
        <taxon>Chromatiales</taxon>
        <taxon>Ectothiorhodospiraceae</taxon>
        <taxon>Ectothiorhodosinus</taxon>
    </lineage>
</organism>
<keyword evidence="5 6" id="KW-0472">Membrane</keyword>
<evidence type="ECO:0000313" key="8">
    <source>
        <dbReference type="EMBL" id="SIT71278.1"/>
    </source>
</evidence>
<feature type="transmembrane region" description="Helical" evidence="6">
    <location>
        <begin position="170"/>
        <end position="193"/>
    </location>
</feature>
<dbReference type="Proteomes" id="UP000223759">
    <property type="component" value="Unassembled WGS sequence"/>
</dbReference>
<keyword evidence="4 6" id="KW-1133">Transmembrane helix</keyword>
<evidence type="ECO:0000256" key="6">
    <source>
        <dbReference type="SAM" id="Phobius"/>
    </source>
</evidence>
<evidence type="ECO:0000256" key="5">
    <source>
        <dbReference type="ARBA" id="ARBA00023136"/>
    </source>
</evidence>